<sequence>MLVDIDQITSITGDILLQCCPSLRHPLCPKDNETVLSLMWVMRTLLIRKHCKMESLIQKIMHRVLCCNGKYKW</sequence>
<comment type="caution">
    <text evidence="1">The sequence shown here is derived from an EMBL/GenBank/DDBJ whole genome shotgun (WGS) entry which is preliminary data.</text>
</comment>
<protein>
    <submittedName>
        <fullName evidence="1">Uncharacterized protein</fullName>
    </submittedName>
</protein>
<keyword evidence="2" id="KW-1185">Reference proteome</keyword>
<proteinExistence type="predicted"/>
<accession>A0ABR2TY51</accession>
<evidence type="ECO:0000313" key="1">
    <source>
        <dbReference type="EMBL" id="KAK9042403.1"/>
    </source>
</evidence>
<dbReference type="EMBL" id="JBBPBN010000004">
    <property type="protein sequence ID" value="KAK9042403.1"/>
    <property type="molecule type" value="Genomic_DNA"/>
</dbReference>
<evidence type="ECO:0000313" key="2">
    <source>
        <dbReference type="Proteomes" id="UP001396334"/>
    </source>
</evidence>
<gene>
    <name evidence="1" type="ORF">V6N11_017478</name>
</gene>
<organism evidence="1 2">
    <name type="scientific">Hibiscus sabdariffa</name>
    <name type="common">roselle</name>
    <dbReference type="NCBI Taxonomy" id="183260"/>
    <lineage>
        <taxon>Eukaryota</taxon>
        <taxon>Viridiplantae</taxon>
        <taxon>Streptophyta</taxon>
        <taxon>Embryophyta</taxon>
        <taxon>Tracheophyta</taxon>
        <taxon>Spermatophyta</taxon>
        <taxon>Magnoliopsida</taxon>
        <taxon>eudicotyledons</taxon>
        <taxon>Gunneridae</taxon>
        <taxon>Pentapetalae</taxon>
        <taxon>rosids</taxon>
        <taxon>malvids</taxon>
        <taxon>Malvales</taxon>
        <taxon>Malvaceae</taxon>
        <taxon>Malvoideae</taxon>
        <taxon>Hibiscus</taxon>
    </lineage>
</organism>
<reference evidence="1 2" key="1">
    <citation type="journal article" date="2024" name="G3 (Bethesda)">
        <title>Genome assembly of Hibiscus sabdariffa L. provides insights into metabolisms of medicinal natural products.</title>
        <authorList>
            <person name="Kim T."/>
        </authorList>
    </citation>
    <scope>NUCLEOTIDE SEQUENCE [LARGE SCALE GENOMIC DNA]</scope>
    <source>
        <strain evidence="1">TK-2024</strain>
        <tissue evidence="1">Old leaves</tissue>
    </source>
</reference>
<dbReference type="Proteomes" id="UP001396334">
    <property type="component" value="Unassembled WGS sequence"/>
</dbReference>
<name>A0ABR2TY51_9ROSI</name>